<accession>A0A1V6STY7</accession>
<evidence type="ECO:0000313" key="1">
    <source>
        <dbReference type="EMBL" id="OQE17368.1"/>
    </source>
</evidence>
<comment type="caution">
    <text evidence="1">The sequence shown here is derived from an EMBL/GenBank/DDBJ whole genome shotgun (WGS) entry which is preliminary data.</text>
</comment>
<dbReference type="Proteomes" id="UP000191342">
    <property type="component" value="Unassembled WGS sequence"/>
</dbReference>
<protein>
    <submittedName>
        <fullName evidence="1">Uncharacterized protein</fullName>
    </submittedName>
</protein>
<dbReference type="EMBL" id="MLQL01000024">
    <property type="protein sequence ID" value="OQE17368.1"/>
    <property type="molecule type" value="Genomic_DNA"/>
</dbReference>
<proteinExistence type="predicted"/>
<keyword evidence="2" id="KW-1185">Reference proteome</keyword>
<evidence type="ECO:0000313" key="2">
    <source>
        <dbReference type="Proteomes" id="UP000191342"/>
    </source>
</evidence>
<dbReference type="OrthoDB" id="10328121at2759"/>
<name>A0A1V6STY7_9EURO</name>
<sequence>MSAKSMGFSVAKAQCLIVSPWAAAVVGMFIQEIHSGDRHVRVPFRVGNALYIGKATTSTANGSEPSRRPYPLTEPVSKALLEQRFSALKAH</sequence>
<reference evidence="2" key="1">
    <citation type="journal article" date="2017" name="Nat. Microbiol.">
        <title>Global analysis of biosynthetic gene clusters reveals vast potential of secondary metabolite production in Penicillium species.</title>
        <authorList>
            <person name="Nielsen J.C."/>
            <person name="Grijseels S."/>
            <person name="Prigent S."/>
            <person name="Ji B."/>
            <person name="Dainat J."/>
            <person name="Nielsen K.F."/>
            <person name="Frisvad J.C."/>
            <person name="Workman M."/>
            <person name="Nielsen J."/>
        </authorList>
    </citation>
    <scope>NUCLEOTIDE SEQUENCE [LARGE SCALE GENOMIC DNA]</scope>
    <source>
        <strain evidence="2">IBT 14082</strain>
    </source>
</reference>
<organism evidence="1 2">
    <name type="scientific">Penicillium flavigenum</name>
    <dbReference type="NCBI Taxonomy" id="254877"/>
    <lineage>
        <taxon>Eukaryota</taxon>
        <taxon>Fungi</taxon>
        <taxon>Dikarya</taxon>
        <taxon>Ascomycota</taxon>
        <taxon>Pezizomycotina</taxon>
        <taxon>Eurotiomycetes</taxon>
        <taxon>Eurotiomycetidae</taxon>
        <taxon>Eurotiales</taxon>
        <taxon>Aspergillaceae</taxon>
        <taxon>Penicillium</taxon>
    </lineage>
</organism>
<dbReference type="AlphaFoldDB" id="A0A1V6STY7"/>
<gene>
    <name evidence="1" type="ORF">PENFLA_c024G02613</name>
</gene>